<dbReference type="Pfam" id="PF00293">
    <property type="entry name" value="NUDIX"/>
    <property type="match status" value="1"/>
</dbReference>
<dbReference type="SUPFAM" id="SSF55811">
    <property type="entry name" value="Nudix"/>
    <property type="match status" value="1"/>
</dbReference>
<keyword evidence="6" id="KW-0464">Manganese</keyword>
<dbReference type="PROSITE" id="PS51462">
    <property type="entry name" value="NUDIX"/>
    <property type="match status" value="1"/>
</dbReference>
<evidence type="ECO:0000256" key="1">
    <source>
        <dbReference type="ARBA" id="ARBA00001936"/>
    </source>
</evidence>
<dbReference type="PANTHER" id="PTHR12992:SF11">
    <property type="entry name" value="MITOCHONDRIAL COENZYME A DIPHOSPHATASE NUDT8"/>
    <property type="match status" value="1"/>
</dbReference>
<keyword evidence="3" id="KW-0479">Metal-binding</keyword>
<gene>
    <name evidence="8" type="ORF">HFP15_00900</name>
</gene>
<evidence type="ECO:0000256" key="2">
    <source>
        <dbReference type="ARBA" id="ARBA00001946"/>
    </source>
</evidence>
<evidence type="ECO:0000256" key="5">
    <source>
        <dbReference type="ARBA" id="ARBA00022842"/>
    </source>
</evidence>
<keyword evidence="4" id="KW-0378">Hydrolase</keyword>
<dbReference type="PROSITE" id="PS00893">
    <property type="entry name" value="NUDIX_BOX"/>
    <property type="match status" value="1"/>
</dbReference>
<comment type="cofactor">
    <cofactor evidence="2">
        <name>Mg(2+)</name>
        <dbReference type="ChEBI" id="CHEBI:18420"/>
    </cofactor>
</comment>
<reference evidence="8 9" key="1">
    <citation type="submission" date="2020-04" db="EMBL/GenBank/DDBJ databases">
        <title>Novel species.</title>
        <authorList>
            <person name="Teo W.F.A."/>
            <person name="Lipun K."/>
            <person name="Srisuk N."/>
            <person name="Duangmal K."/>
        </authorList>
    </citation>
    <scope>NUCLEOTIDE SEQUENCE [LARGE SCALE GENOMIC DNA]</scope>
    <source>
        <strain evidence="8 9">K13G38</strain>
    </source>
</reference>
<name>A0ABX1IVC2_9PSEU</name>
<dbReference type="InterPro" id="IPR000086">
    <property type="entry name" value="NUDIX_hydrolase_dom"/>
</dbReference>
<proteinExistence type="predicted"/>
<dbReference type="InterPro" id="IPR045121">
    <property type="entry name" value="CoAse"/>
</dbReference>
<evidence type="ECO:0000313" key="8">
    <source>
        <dbReference type="EMBL" id="NKQ51435.1"/>
    </source>
</evidence>
<dbReference type="CDD" id="cd03426">
    <property type="entry name" value="NUDIX_CoAse_Nudt7"/>
    <property type="match status" value="1"/>
</dbReference>
<evidence type="ECO:0000259" key="7">
    <source>
        <dbReference type="PROSITE" id="PS51462"/>
    </source>
</evidence>
<comment type="cofactor">
    <cofactor evidence="1">
        <name>Mn(2+)</name>
        <dbReference type="ChEBI" id="CHEBI:29035"/>
    </cofactor>
</comment>
<comment type="caution">
    <text evidence="8">The sequence shown here is derived from an EMBL/GenBank/DDBJ whole genome shotgun (WGS) entry which is preliminary data.</text>
</comment>
<evidence type="ECO:0000256" key="6">
    <source>
        <dbReference type="ARBA" id="ARBA00023211"/>
    </source>
</evidence>
<dbReference type="InterPro" id="IPR020084">
    <property type="entry name" value="NUDIX_hydrolase_CS"/>
</dbReference>
<accession>A0ABX1IVC2</accession>
<evidence type="ECO:0000256" key="3">
    <source>
        <dbReference type="ARBA" id="ARBA00022723"/>
    </source>
</evidence>
<keyword evidence="5" id="KW-0460">Magnesium</keyword>
<sequence>MEVLHDAEAEVRRFPRVAAPLAGRRAAAVAVVMFEDEHGPAVWLTRRTSKLRAHPGQFALPGGRFDDGEDAVAAALRELREELGISAQRADCAGLLDDYPTRSGYVITPVVMRVDGAEPVPNPAEVSELHRISFEALDVEPRYLRIPESDRPVIQLPLIGHLVHAPTAAVLFQFREVALHGRHTRVDQLEQPVFAWR</sequence>
<evidence type="ECO:0000256" key="4">
    <source>
        <dbReference type="ARBA" id="ARBA00022801"/>
    </source>
</evidence>
<protein>
    <submittedName>
        <fullName evidence="8">CoA pyrophosphatase</fullName>
    </submittedName>
</protein>
<organism evidence="8 9">
    <name type="scientific">Amycolatopsis acididurans</name>
    <dbReference type="NCBI Taxonomy" id="2724524"/>
    <lineage>
        <taxon>Bacteria</taxon>
        <taxon>Bacillati</taxon>
        <taxon>Actinomycetota</taxon>
        <taxon>Actinomycetes</taxon>
        <taxon>Pseudonocardiales</taxon>
        <taxon>Pseudonocardiaceae</taxon>
        <taxon>Amycolatopsis</taxon>
    </lineage>
</organism>
<dbReference type="Proteomes" id="UP000715441">
    <property type="component" value="Unassembled WGS sequence"/>
</dbReference>
<dbReference type="EMBL" id="JAAXLS010000001">
    <property type="protein sequence ID" value="NKQ51435.1"/>
    <property type="molecule type" value="Genomic_DNA"/>
</dbReference>
<dbReference type="InterPro" id="IPR015797">
    <property type="entry name" value="NUDIX_hydrolase-like_dom_sf"/>
</dbReference>
<evidence type="ECO:0000313" key="9">
    <source>
        <dbReference type="Proteomes" id="UP000715441"/>
    </source>
</evidence>
<dbReference type="PANTHER" id="PTHR12992">
    <property type="entry name" value="NUDIX HYDROLASE"/>
    <property type="match status" value="1"/>
</dbReference>
<dbReference type="RefSeq" id="WP_168510336.1">
    <property type="nucleotide sequence ID" value="NZ_JAAXLS010000001.1"/>
</dbReference>
<keyword evidence="9" id="KW-1185">Reference proteome</keyword>
<feature type="domain" description="Nudix hydrolase" evidence="7">
    <location>
        <begin position="23"/>
        <end position="158"/>
    </location>
</feature>
<dbReference type="Gene3D" id="3.90.79.10">
    <property type="entry name" value="Nucleoside Triphosphate Pyrophosphohydrolase"/>
    <property type="match status" value="1"/>
</dbReference>